<dbReference type="PANTHER" id="PTHR39328">
    <property type="entry name" value="BLL2871 PROTEIN"/>
    <property type="match status" value="1"/>
</dbReference>
<gene>
    <name evidence="2" type="ORF">EMQ_2814</name>
</gene>
<evidence type="ECO:0008006" key="4">
    <source>
        <dbReference type="Google" id="ProtNLM"/>
    </source>
</evidence>
<reference evidence="2 3" key="1">
    <citation type="journal article" date="2011" name="Microbiology">
        <title>Transcriptome response to different carbon sources in Acetobacter aceti.</title>
        <authorList>
            <person name="Sakurai K."/>
            <person name="Arai H."/>
            <person name="Ishii M."/>
            <person name="Igarashi Y."/>
        </authorList>
    </citation>
    <scope>NUCLEOTIDE SEQUENCE [LARGE SCALE GENOMIC DNA]</scope>
    <source>
        <strain evidence="2 3">NBRC 14818</strain>
    </source>
</reference>
<dbReference type="InterPro" id="IPR029055">
    <property type="entry name" value="Ntn_hydrolases_N"/>
</dbReference>
<name>A0AB33IJ18_ACEAC</name>
<dbReference type="Gene3D" id="3.60.20.10">
    <property type="entry name" value="Glutamine Phosphoribosylpyrophosphate, subunit 1, domain 1"/>
    <property type="match status" value="1"/>
</dbReference>
<dbReference type="SUPFAM" id="SSF56235">
    <property type="entry name" value="N-terminal nucleophile aminohydrolases (Ntn hydrolases)"/>
    <property type="match status" value="1"/>
</dbReference>
<accession>A0AB33IJ18</accession>
<dbReference type="EMBL" id="AP023410">
    <property type="protein sequence ID" value="BCK77208.1"/>
    <property type="molecule type" value="Genomic_DNA"/>
</dbReference>
<feature type="chain" id="PRO_5044323846" description="Fimbrial assembly protein FimA" evidence="1">
    <location>
        <begin position="28"/>
        <end position="225"/>
    </location>
</feature>
<dbReference type="Pfam" id="PF06267">
    <property type="entry name" value="DUF1028"/>
    <property type="match status" value="1"/>
</dbReference>
<organism evidence="2 3">
    <name type="scientific">Acetobacter aceti NBRC 14818</name>
    <dbReference type="NCBI Taxonomy" id="887700"/>
    <lineage>
        <taxon>Bacteria</taxon>
        <taxon>Pseudomonadati</taxon>
        <taxon>Pseudomonadota</taxon>
        <taxon>Alphaproteobacteria</taxon>
        <taxon>Acetobacterales</taxon>
        <taxon>Acetobacteraceae</taxon>
        <taxon>Acetobacter</taxon>
        <taxon>Acetobacter subgen. Acetobacter</taxon>
    </lineage>
</organism>
<evidence type="ECO:0000313" key="2">
    <source>
        <dbReference type="EMBL" id="BCK77208.1"/>
    </source>
</evidence>
<keyword evidence="1" id="KW-0732">Signal</keyword>
<dbReference type="Proteomes" id="UP000516424">
    <property type="component" value="Chromosome"/>
</dbReference>
<dbReference type="PANTHER" id="PTHR39328:SF1">
    <property type="entry name" value="BLL2871 PROTEIN"/>
    <property type="match status" value="1"/>
</dbReference>
<protein>
    <recommendedName>
        <fullName evidence="4">Fimbrial assembly protein FimA</fullName>
    </recommendedName>
</protein>
<feature type="signal peptide" evidence="1">
    <location>
        <begin position="1"/>
        <end position="27"/>
    </location>
</feature>
<sequence>MTFSLVARCSRTGQFAVAVSSSSPAVAARCAFARAGVGAVTTQNVTDPRLGPWALDLMQAGASAGEARDIIARTCTFPAYRQMTLIDKEGRTALWSGEKSLGINASSEGVNVVSAGNLLASAEVPETIVRNFEQSGSGMELGQRVVQAMQAGLHSGGEAGPVRSAGMLVVDREAWPLADLRVDWEDDPIGRLATLWSVWKPQMHDYVTRCLNPEAAPSYGVPGDE</sequence>
<dbReference type="AlphaFoldDB" id="A0AB33IJ18"/>
<evidence type="ECO:0000313" key="3">
    <source>
        <dbReference type="Proteomes" id="UP000516424"/>
    </source>
</evidence>
<proteinExistence type="predicted"/>
<dbReference type="RefSeq" id="WP_010667427.1">
    <property type="nucleotide sequence ID" value="NZ_AP023410.1"/>
</dbReference>
<dbReference type="InterPro" id="IPR010430">
    <property type="entry name" value="DUF1028"/>
</dbReference>
<evidence type="ECO:0000256" key="1">
    <source>
        <dbReference type="SAM" id="SignalP"/>
    </source>
</evidence>
<keyword evidence="3" id="KW-1185">Reference proteome</keyword>